<dbReference type="GO" id="GO:0008137">
    <property type="term" value="F:NADH dehydrogenase (ubiquinone) activity"/>
    <property type="evidence" value="ECO:0007669"/>
    <property type="project" value="UniProtKB-UniRule"/>
</dbReference>
<gene>
    <name evidence="3" type="primary">nad6</name>
</gene>
<feature type="transmembrane region" description="Helical" evidence="2">
    <location>
        <begin position="146"/>
        <end position="170"/>
    </location>
</feature>
<dbReference type="AlphaFoldDB" id="A0A976U6N8"/>
<geneLocation type="mitochondrion" evidence="3"/>
<evidence type="ECO:0000313" key="3">
    <source>
        <dbReference type="EMBL" id="UVF37874.1"/>
    </source>
</evidence>
<sequence>MNTLFYIFSFFAIICSCFVIQSQNPVHSVLFLILVFFQSTGLLILMGLDFFSFIFLIIYVGAITTLFLFVVMMLNIKFTEINEKKLRYLPIGGLLGLMSFAEIFLMLNKELVLFNINDTNLVYLNWKSTLTYLSNIEAVGSLIYTYYFNAFILASLILLVAMVGAIMLTLEKSSFVKRQNIYDQTTREYSKTVINIR</sequence>
<dbReference type="RefSeq" id="YP_010470386.1">
    <property type="nucleotide sequence ID" value="NC_066038.1"/>
</dbReference>
<dbReference type="Pfam" id="PF00499">
    <property type="entry name" value="Oxidored_q3"/>
    <property type="match status" value="1"/>
</dbReference>
<comment type="function">
    <text evidence="2">Core subunit of the mitochondrial membrane respiratory chain NADH dehydrogenase (Complex I) which catalyzes electron transfer from NADH through the respiratory chain, using ubiquinone as an electron acceptor. Essential for the catalytic activity and assembly of complex I.</text>
</comment>
<name>A0A976U6N8_9CHLO</name>
<feature type="transmembrane region" description="Helical" evidence="2">
    <location>
        <begin position="6"/>
        <end position="22"/>
    </location>
</feature>
<organism evidence="3">
    <name type="scientific">Symbiochloris sp. SG-2018</name>
    <dbReference type="NCBI Taxonomy" id="2126034"/>
    <lineage>
        <taxon>Eukaryota</taxon>
        <taxon>Viridiplantae</taxon>
        <taxon>Chlorophyta</taxon>
        <taxon>core chlorophytes</taxon>
        <taxon>Trebouxiophyceae</taxon>
        <taxon>Trebouxiales</taxon>
        <taxon>Trebouxiaceae</taxon>
        <taxon>Symbiochloris</taxon>
    </lineage>
</organism>
<keyword evidence="2" id="KW-1278">Translocase</keyword>
<dbReference type="PANTHER" id="PTHR33269:SF17">
    <property type="entry name" value="NADH-UBIQUINONE OXIDOREDUCTASE CHAIN 6"/>
    <property type="match status" value="1"/>
</dbReference>
<protein>
    <recommendedName>
        <fullName evidence="2">NADH-ubiquinone oxidoreductase chain 6</fullName>
        <ecNumber evidence="2">7.1.1.2</ecNumber>
    </recommendedName>
</protein>
<comment type="similarity">
    <text evidence="1 2">Belongs to the complex I subunit 6 family.</text>
</comment>
<dbReference type="GO" id="GO:0031966">
    <property type="term" value="C:mitochondrial membrane"/>
    <property type="evidence" value="ECO:0007669"/>
    <property type="project" value="UniProtKB-SubCell"/>
</dbReference>
<keyword evidence="2" id="KW-0813">Transport</keyword>
<feature type="transmembrane region" description="Helical" evidence="2">
    <location>
        <begin position="29"/>
        <end position="48"/>
    </location>
</feature>
<dbReference type="EC" id="7.1.1.2" evidence="2"/>
<evidence type="ECO:0000256" key="2">
    <source>
        <dbReference type="RuleBase" id="RU004430"/>
    </source>
</evidence>
<feature type="transmembrane region" description="Helical" evidence="2">
    <location>
        <begin position="88"/>
        <end position="107"/>
    </location>
</feature>
<evidence type="ECO:0000256" key="1">
    <source>
        <dbReference type="ARBA" id="ARBA00005698"/>
    </source>
</evidence>
<dbReference type="GeneID" id="74895796"/>
<keyword evidence="2" id="KW-0472">Membrane</keyword>
<keyword evidence="2" id="KW-0830">Ubiquinone</keyword>
<reference evidence="3" key="1">
    <citation type="submission" date="2022-07" db="EMBL/GenBank/DDBJ databases">
        <title>The complete mitochondrial genome of symbiochlorium hainandiaet.</title>
        <authorList>
            <person name="Yang F.F."/>
        </authorList>
    </citation>
    <scope>NUCLEOTIDE SEQUENCE</scope>
</reference>
<comment type="catalytic activity">
    <reaction evidence="2">
        <text>a ubiquinone + NADH + 5 H(+)(in) = a ubiquinol + NAD(+) + 4 H(+)(out)</text>
        <dbReference type="Rhea" id="RHEA:29091"/>
        <dbReference type="Rhea" id="RHEA-COMP:9565"/>
        <dbReference type="Rhea" id="RHEA-COMP:9566"/>
        <dbReference type="ChEBI" id="CHEBI:15378"/>
        <dbReference type="ChEBI" id="CHEBI:16389"/>
        <dbReference type="ChEBI" id="CHEBI:17976"/>
        <dbReference type="ChEBI" id="CHEBI:57540"/>
        <dbReference type="ChEBI" id="CHEBI:57945"/>
        <dbReference type="EC" id="7.1.1.2"/>
    </reaction>
</comment>
<keyword evidence="2" id="KW-0520">NAD</keyword>
<keyword evidence="2" id="KW-0679">Respiratory chain</keyword>
<keyword evidence="2 3" id="KW-0496">Mitochondrion</keyword>
<dbReference type="InterPro" id="IPR042106">
    <property type="entry name" value="Nuo/plastoQ_OxRdtase_6_NuoJ"/>
</dbReference>
<proteinExistence type="inferred from homology"/>
<feature type="transmembrane region" description="Helical" evidence="2">
    <location>
        <begin position="54"/>
        <end position="76"/>
    </location>
</feature>
<keyword evidence="2" id="KW-0812">Transmembrane</keyword>
<dbReference type="Gene3D" id="1.20.120.1200">
    <property type="entry name" value="NADH-ubiquinone/plastoquinone oxidoreductase chain 6, subunit NuoJ"/>
    <property type="match status" value="1"/>
</dbReference>
<dbReference type="EMBL" id="ON897766">
    <property type="protein sequence ID" value="UVF37874.1"/>
    <property type="molecule type" value="Genomic_DNA"/>
</dbReference>
<comment type="subcellular location">
    <subcellularLocation>
        <location evidence="2">Mitochondrion membrane</location>
        <topology evidence="2">Multi-pass membrane protein</topology>
    </subcellularLocation>
</comment>
<keyword evidence="2" id="KW-1133">Transmembrane helix</keyword>
<accession>A0A976U6N8</accession>
<keyword evidence="2" id="KW-0249">Electron transport</keyword>
<dbReference type="PANTHER" id="PTHR33269">
    <property type="entry name" value="NADH-UBIQUINONE OXIDOREDUCTASE CHAIN 6"/>
    <property type="match status" value="1"/>
</dbReference>
<dbReference type="InterPro" id="IPR001457">
    <property type="entry name" value="NADH_UbQ/plastoQ_OxRdtase_su6"/>
</dbReference>
<dbReference type="NCBIfam" id="NF005164">
    <property type="entry name" value="PRK06638.1-4"/>
    <property type="match status" value="1"/>
</dbReference>